<protein>
    <submittedName>
        <fullName evidence="2">Acyl-CoA/acyl-ACP dehydrogenase</fullName>
    </submittedName>
</protein>
<gene>
    <name evidence="2" type="ORF">ASILVAE211_23420</name>
</gene>
<dbReference type="Gene3D" id="1.20.140.10">
    <property type="entry name" value="Butyryl-CoA Dehydrogenase, subunit A, domain 3"/>
    <property type="match status" value="1"/>
</dbReference>
<dbReference type="SUPFAM" id="SSF56645">
    <property type="entry name" value="Acyl-CoA dehydrogenase NM domain-like"/>
    <property type="match status" value="1"/>
</dbReference>
<reference evidence="2" key="2">
    <citation type="submission" date="2021-01" db="EMBL/GenBank/DDBJ databases">
        <authorList>
            <person name="Mieszkin S."/>
            <person name="Pouder E."/>
            <person name="Alain K."/>
        </authorList>
    </citation>
    <scope>NUCLEOTIDE SEQUENCE</scope>
    <source>
        <strain evidence="2">HW T2.11</strain>
    </source>
</reference>
<dbReference type="InterPro" id="IPR036250">
    <property type="entry name" value="AcylCo_DH-like_C"/>
</dbReference>
<dbReference type="RefSeq" id="WP_227323801.1">
    <property type="nucleotide sequence ID" value="NZ_JAESVB010000025.1"/>
</dbReference>
<reference evidence="2" key="1">
    <citation type="journal article" date="2021" name="Microorganisms">
        <title>Acidisoma silvae sp. nov. and Acidisomacellulosilytica sp. nov., Two Acidophilic Bacteria Isolated from Decaying Wood, Hydrolyzing Cellulose and Producing Poly-3-hydroxybutyrate.</title>
        <authorList>
            <person name="Mieszkin S."/>
            <person name="Pouder E."/>
            <person name="Uroz S."/>
            <person name="Simon-Colin C."/>
            <person name="Alain K."/>
        </authorList>
    </citation>
    <scope>NUCLEOTIDE SEQUENCE</scope>
    <source>
        <strain evidence="2">HW T2.11</strain>
    </source>
</reference>
<keyword evidence="3" id="KW-1185">Reference proteome</keyword>
<accession>A0A963YXT3</accession>
<comment type="caution">
    <text evidence="2">The sequence shown here is derived from an EMBL/GenBank/DDBJ whole genome shotgun (WGS) entry which is preliminary data.</text>
</comment>
<evidence type="ECO:0000313" key="2">
    <source>
        <dbReference type="EMBL" id="MCB8878153.1"/>
    </source>
</evidence>
<dbReference type="Proteomes" id="UP000708298">
    <property type="component" value="Unassembled WGS sequence"/>
</dbReference>
<dbReference type="InterPro" id="IPR046373">
    <property type="entry name" value="Acyl-CoA_Oxase/DH_mid-dom_sf"/>
</dbReference>
<name>A0A963YXT3_9PROT</name>
<dbReference type="PANTHER" id="PTHR43884:SF12">
    <property type="entry name" value="ISOVALERYL-COA DEHYDROGENASE, MITOCHONDRIAL-RELATED"/>
    <property type="match status" value="1"/>
</dbReference>
<dbReference type="PANTHER" id="PTHR43884">
    <property type="entry name" value="ACYL-COA DEHYDROGENASE"/>
    <property type="match status" value="1"/>
</dbReference>
<dbReference type="GO" id="GO:0050660">
    <property type="term" value="F:flavin adenine dinucleotide binding"/>
    <property type="evidence" value="ECO:0007669"/>
    <property type="project" value="InterPro"/>
</dbReference>
<proteinExistence type="predicted"/>
<dbReference type="SUPFAM" id="SSF47203">
    <property type="entry name" value="Acyl-CoA dehydrogenase C-terminal domain-like"/>
    <property type="match status" value="1"/>
</dbReference>
<dbReference type="AlphaFoldDB" id="A0A963YXT3"/>
<evidence type="ECO:0000313" key="3">
    <source>
        <dbReference type="Proteomes" id="UP000708298"/>
    </source>
</evidence>
<dbReference type="InterPro" id="IPR009100">
    <property type="entry name" value="AcylCoA_DH/oxidase_NM_dom_sf"/>
</dbReference>
<dbReference type="EMBL" id="JAESVB010000025">
    <property type="protein sequence ID" value="MCB8878153.1"/>
    <property type="molecule type" value="Genomic_DNA"/>
</dbReference>
<dbReference type="InterPro" id="IPR013786">
    <property type="entry name" value="AcylCoA_DH/ox_N"/>
</dbReference>
<evidence type="ECO:0000259" key="1">
    <source>
        <dbReference type="Pfam" id="PF02771"/>
    </source>
</evidence>
<dbReference type="PIRSF" id="PIRSF016578">
    <property type="entry name" value="HsaA"/>
    <property type="match status" value="1"/>
</dbReference>
<dbReference type="Gene3D" id="1.10.540.10">
    <property type="entry name" value="Acyl-CoA dehydrogenase/oxidase, N-terminal domain"/>
    <property type="match status" value="1"/>
</dbReference>
<organism evidence="2 3">
    <name type="scientific">Acidisoma silvae</name>
    <dbReference type="NCBI Taxonomy" id="2802396"/>
    <lineage>
        <taxon>Bacteria</taxon>
        <taxon>Pseudomonadati</taxon>
        <taxon>Pseudomonadota</taxon>
        <taxon>Alphaproteobacteria</taxon>
        <taxon>Acetobacterales</taxon>
        <taxon>Acidocellaceae</taxon>
        <taxon>Acidisoma</taxon>
    </lineage>
</organism>
<dbReference type="InterPro" id="IPR037069">
    <property type="entry name" value="AcylCoA_DH/ox_N_sf"/>
</dbReference>
<dbReference type="GO" id="GO:0003995">
    <property type="term" value="F:acyl-CoA dehydrogenase activity"/>
    <property type="evidence" value="ECO:0007669"/>
    <property type="project" value="TreeGrafter"/>
</dbReference>
<dbReference type="Pfam" id="PF02771">
    <property type="entry name" value="Acyl-CoA_dh_N"/>
    <property type="match status" value="1"/>
</dbReference>
<dbReference type="Gene3D" id="2.40.110.10">
    <property type="entry name" value="Butyryl-CoA Dehydrogenase, subunit A, domain 2"/>
    <property type="match status" value="1"/>
</dbReference>
<sequence length="387" mass="41564">MKDFGTLIDRARTAAIIAAAHADSVDIESCFPHESLEGLKQNRLLGLLIPERFGGPGATLRDVALVCRILGQACGSSALIYAMHQIQVACLVATARGAAWQEAFLRRANADQLLLASVTSEVGTGGNIRSSLCAPEYEGNRLTLRKRSPAISYGEHADAFLVTARRSNEAPSSDQILIVAERTDSALVETSRWNALGMRGTDSKGFDISFSANAAQIISVPFDDIAQHTMLPTSHILWGSVWLGIATDATEKARAFLRNEAHHNADALPPGAVRLEKAVSMLSSMRARLDSAVNEYLNIQISDREALPLGFLAEVNGLKIAMSEAALAAVHHAMLICGIAGYKYGTPFSLGRHMRDLHSAPLMVNNDRIAANTAALLVAQRASLMKE</sequence>
<feature type="domain" description="Acyl-CoA dehydrogenase/oxidase N-terminal" evidence="1">
    <location>
        <begin position="19"/>
        <end position="102"/>
    </location>
</feature>